<dbReference type="Gene3D" id="2.60.20.10">
    <property type="entry name" value="Crystallins"/>
    <property type="match status" value="2"/>
</dbReference>
<dbReference type="SMART" id="SM00198">
    <property type="entry name" value="SCP"/>
    <property type="match status" value="1"/>
</dbReference>
<dbReference type="SUPFAM" id="SSF55797">
    <property type="entry name" value="PR-1-like"/>
    <property type="match status" value="1"/>
</dbReference>
<feature type="domain" description="SCP" evidence="2">
    <location>
        <begin position="115"/>
        <end position="247"/>
    </location>
</feature>
<feature type="signal peptide" evidence="1">
    <location>
        <begin position="1"/>
        <end position="19"/>
    </location>
</feature>
<accession>A0ABP1RLM2</accession>
<comment type="caution">
    <text evidence="3">The sequence shown here is derived from an EMBL/GenBank/DDBJ whole genome shotgun (WGS) entry which is preliminary data.</text>
</comment>
<dbReference type="PRINTS" id="PR00837">
    <property type="entry name" value="V5TPXLIKE"/>
</dbReference>
<feature type="chain" id="PRO_5046849044" description="SCP domain-containing protein" evidence="1">
    <location>
        <begin position="20"/>
        <end position="352"/>
    </location>
</feature>
<dbReference type="SUPFAM" id="SSF49695">
    <property type="entry name" value="gamma-Crystallin-like"/>
    <property type="match status" value="2"/>
</dbReference>
<dbReference type="Proteomes" id="UP001642540">
    <property type="component" value="Unassembled WGS sequence"/>
</dbReference>
<dbReference type="InterPro" id="IPR001283">
    <property type="entry name" value="CRISP-related"/>
</dbReference>
<evidence type="ECO:0000259" key="2">
    <source>
        <dbReference type="SMART" id="SM00198"/>
    </source>
</evidence>
<keyword evidence="4" id="KW-1185">Reference proteome</keyword>
<keyword evidence="1" id="KW-0732">Signal</keyword>
<name>A0ABP1RLM2_9HEXA</name>
<sequence length="352" mass="39887">MILQASSFIFLVAFHIAGSAVENVTLYEHASSEGEFTTINLSGSECFNLPEDWYDRASSIETNDSCVILWSRSDCSGNSERIAPETNSNSNFEDIYFNDIIRSLKLCTSPAEASEARYIGVQEHNFWRQIHQTSSINGDNENLHQAAQNHAEYLVKNNLFLSSSKNQNLAEVKAYTAEKAVRNAVKSWYKEERHYDYGNPGFQTDSQHFTALVWNATSQVGIGVEWDPTKRRYIVVANYDPEGNISGQFEENVKLPKRRQPLPVRFYEHRFYEGEEVLMEVIGGCHNLPEGWVNKTTAVKVSGWCLALWNQPACKGKSLKLNYDVKNLVKLNLNDAVGSFNLCSDVYDSILH</sequence>
<evidence type="ECO:0000313" key="3">
    <source>
        <dbReference type="EMBL" id="CAL8130268.1"/>
    </source>
</evidence>
<evidence type="ECO:0000256" key="1">
    <source>
        <dbReference type="SAM" id="SignalP"/>
    </source>
</evidence>
<proteinExistence type="predicted"/>
<dbReference type="PANTHER" id="PTHR10334">
    <property type="entry name" value="CYSTEINE-RICH SECRETORY PROTEIN-RELATED"/>
    <property type="match status" value="1"/>
</dbReference>
<protein>
    <recommendedName>
        <fullName evidence="2">SCP domain-containing protein</fullName>
    </recommendedName>
</protein>
<evidence type="ECO:0000313" key="4">
    <source>
        <dbReference type="Proteomes" id="UP001642540"/>
    </source>
</evidence>
<dbReference type="Pfam" id="PF00188">
    <property type="entry name" value="CAP"/>
    <property type="match status" value="1"/>
</dbReference>
<dbReference type="InterPro" id="IPR011024">
    <property type="entry name" value="G_crystallin-like"/>
</dbReference>
<gene>
    <name evidence="3" type="ORF">ODALV1_LOCUS23648</name>
</gene>
<reference evidence="3 4" key="1">
    <citation type="submission" date="2024-08" db="EMBL/GenBank/DDBJ databases">
        <authorList>
            <person name="Cucini C."/>
            <person name="Frati F."/>
        </authorList>
    </citation>
    <scope>NUCLEOTIDE SEQUENCE [LARGE SCALE GENOMIC DNA]</scope>
</reference>
<dbReference type="InterPro" id="IPR035940">
    <property type="entry name" value="CAP_sf"/>
</dbReference>
<dbReference type="EMBL" id="CAXLJM020000081">
    <property type="protein sequence ID" value="CAL8130268.1"/>
    <property type="molecule type" value="Genomic_DNA"/>
</dbReference>
<organism evidence="3 4">
    <name type="scientific">Orchesella dallaii</name>
    <dbReference type="NCBI Taxonomy" id="48710"/>
    <lineage>
        <taxon>Eukaryota</taxon>
        <taxon>Metazoa</taxon>
        <taxon>Ecdysozoa</taxon>
        <taxon>Arthropoda</taxon>
        <taxon>Hexapoda</taxon>
        <taxon>Collembola</taxon>
        <taxon>Entomobryomorpha</taxon>
        <taxon>Entomobryoidea</taxon>
        <taxon>Orchesellidae</taxon>
        <taxon>Orchesellinae</taxon>
        <taxon>Orchesella</taxon>
    </lineage>
</organism>
<dbReference type="InterPro" id="IPR014044">
    <property type="entry name" value="CAP_dom"/>
</dbReference>
<dbReference type="Gene3D" id="3.40.33.10">
    <property type="entry name" value="CAP"/>
    <property type="match status" value="1"/>
</dbReference>